<dbReference type="EC" id="2.7.13.3" evidence="3"/>
<reference evidence="13 14" key="1">
    <citation type="submission" date="2019-07" db="EMBL/GenBank/DDBJ databases">
        <title>Genomic Encyclopedia of Archaeal and Bacterial Type Strains, Phase II (KMG-II): from individual species to whole genera.</title>
        <authorList>
            <person name="Goeker M."/>
        </authorList>
    </citation>
    <scope>NUCLEOTIDE SEQUENCE [LARGE SCALE GENOMIC DNA]</scope>
    <source>
        <strain evidence="13 14">DSM 21935</strain>
    </source>
</reference>
<dbReference type="OrthoDB" id="1523170at2"/>
<keyword evidence="10" id="KW-1133">Transmembrane helix</keyword>
<comment type="caution">
    <text evidence="13">The sequence shown here is derived from an EMBL/GenBank/DDBJ whole genome shotgun (WGS) entry which is preliminary data.</text>
</comment>
<feature type="domain" description="Histidine kinase" evidence="11">
    <location>
        <begin position="388"/>
        <end position="580"/>
    </location>
</feature>
<evidence type="ECO:0000259" key="11">
    <source>
        <dbReference type="PROSITE" id="PS50109"/>
    </source>
</evidence>
<dbReference type="PANTHER" id="PTHR41523">
    <property type="entry name" value="TWO-COMPONENT SYSTEM SENSOR PROTEIN"/>
    <property type="match status" value="1"/>
</dbReference>
<dbReference type="InterPro" id="IPR003594">
    <property type="entry name" value="HATPase_dom"/>
</dbReference>
<accession>A0A5D3YLX1</accession>
<keyword evidence="6" id="KW-0547">Nucleotide-binding</keyword>
<dbReference type="Pfam" id="PF07568">
    <property type="entry name" value="HisKA_2"/>
    <property type="match status" value="1"/>
</dbReference>
<dbReference type="Pfam" id="PF00672">
    <property type="entry name" value="HAMP"/>
    <property type="match status" value="1"/>
</dbReference>
<name>A0A5D3YLX1_9BACT</name>
<dbReference type="AlphaFoldDB" id="A0A5D3YLX1"/>
<dbReference type="SMART" id="SM00304">
    <property type="entry name" value="HAMP"/>
    <property type="match status" value="1"/>
</dbReference>
<dbReference type="NCBIfam" id="TIGR00229">
    <property type="entry name" value="sensory_box"/>
    <property type="match status" value="1"/>
</dbReference>
<dbReference type="Pfam" id="PF02518">
    <property type="entry name" value="HATPase_c"/>
    <property type="match status" value="1"/>
</dbReference>
<dbReference type="InterPro" id="IPR011495">
    <property type="entry name" value="Sig_transdc_His_kin_sub2_dim/P"/>
</dbReference>
<dbReference type="RefSeq" id="WP_148897582.1">
    <property type="nucleotide sequence ID" value="NZ_VNHY01000001.1"/>
</dbReference>
<evidence type="ECO:0000256" key="6">
    <source>
        <dbReference type="ARBA" id="ARBA00022741"/>
    </source>
</evidence>
<feature type="domain" description="HAMP" evidence="12">
    <location>
        <begin position="189"/>
        <end position="241"/>
    </location>
</feature>
<dbReference type="Gene3D" id="3.30.450.20">
    <property type="entry name" value="PAS domain"/>
    <property type="match status" value="1"/>
</dbReference>
<dbReference type="SMART" id="SM00091">
    <property type="entry name" value="PAS"/>
    <property type="match status" value="1"/>
</dbReference>
<dbReference type="CDD" id="cd00130">
    <property type="entry name" value="PAS"/>
    <property type="match status" value="1"/>
</dbReference>
<evidence type="ECO:0000256" key="4">
    <source>
        <dbReference type="ARBA" id="ARBA00022553"/>
    </source>
</evidence>
<evidence type="ECO:0000256" key="5">
    <source>
        <dbReference type="ARBA" id="ARBA00022679"/>
    </source>
</evidence>
<dbReference type="Gene3D" id="3.30.565.10">
    <property type="entry name" value="Histidine kinase-like ATPase, C-terminal domain"/>
    <property type="match status" value="1"/>
</dbReference>
<protein>
    <recommendedName>
        <fullName evidence="3">histidine kinase</fullName>
        <ecNumber evidence="3">2.7.13.3</ecNumber>
    </recommendedName>
</protein>
<feature type="transmembrane region" description="Helical" evidence="10">
    <location>
        <begin position="7"/>
        <end position="27"/>
    </location>
</feature>
<dbReference type="GO" id="GO:0005524">
    <property type="term" value="F:ATP binding"/>
    <property type="evidence" value="ECO:0007669"/>
    <property type="project" value="UniProtKB-KW"/>
</dbReference>
<sequence length="586" mass="67337">MTIKSRLNIVALLSVATVVVLFGFLLYTTWQISDELNQIDRVNQFAKRASELNIITEQFLAYEEQRYYEKWNTLYEDLQEKKSKIEKFPTRRVVTNALPSIKQSFALIQEVYNNPSVYQDQPEKRERLLERATARIRSDIQLLLAESQKLEQSRLQEVRTLQVYQRLQFLLILIPGIGFVVYMIFRIRKQLLASLGKLLEGTKSIANGNLDDKITVGGFEEHNELAQAFNEMTEKLQEHIKEEQKIRKKAEQNLKLWETLVDQDPSMVLIHIEGEVQFINEGGAKMMGVDSADNLIGESVFDYIDQAQKSQAIDRIRRIEEEKEQIAPEVYVIKRLDGENRYVQFESVPIVYNGKNATQTVGVDITEHINYEEQLQETLEEKSVLLQEIHHRVKNNLAIISGMMQLQAMESESKSLSNKLQESQLRIQSMASVHELLYDSESFTELNFTNQIEKLVATINDTLRIDTEVDINYELEDAILNVNQAIPTALIVNELVTNAFKHAFEQRDKGTINIILKTNQQELSLTIADNGVGLPDDFDIHQPSTLGMRIIQTLCGQLDATIEYQRENGSKFIIQFEMAEVKGIGS</sequence>
<evidence type="ECO:0000259" key="12">
    <source>
        <dbReference type="PROSITE" id="PS50885"/>
    </source>
</evidence>
<dbReference type="PANTHER" id="PTHR41523:SF8">
    <property type="entry name" value="ETHYLENE RESPONSE SENSOR PROTEIN"/>
    <property type="match status" value="1"/>
</dbReference>
<dbReference type="InterPro" id="IPR003660">
    <property type="entry name" value="HAMP_dom"/>
</dbReference>
<proteinExistence type="predicted"/>
<comment type="catalytic activity">
    <reaction evidence="1">
        <text>ATP + protein L-histidine = ADP + protein N-phospho-L-histidine.</text>
        <dbReference type="EC" id="2.7.13.3"/>
    </reaction>
</comment>
<dbReference type="InterPro" id="IPR036890">
    <property type="entry name" value="HATPase_C_sf"/>
</dbReference>
<dbReference type="Gene3D" id="6.10.340.10">
    <property type="match status" value="1"/>
</dbReference>
<dbReference type="Proteomes" id="UP000324595">
    <property type="component" value="Unassembled WGS sequence"/>
</dbReference>
<evidence type="ECO:0000256" key="7">
    <source>
        <dbReference type="ARBA" id="ARBA00022777"/>
    </source>
</evidence>
<dbReference type="InterPro" id="IPR035965">
    <property type="entry name" value="PAS-like_dom_sf"/>
</dbReference>
<gene>
    <name evidence="13" type="ORF">LX73_0183</name>
</gene>
<feature type="coiled-coil region" evidence="9">
    <location>
        <begin position="368"/>
        <end position="426"/>
    </location>
</feature>
<dbReference type="SUPFAM" id="SSF55785">
    <property type="entry name" value="PYP-like sensor domain (PAS domain)"/>
    <property type="match status" value="1"/>
</dbReference>
<evidence type="ECO:0000313" key="14">
    <source>
        <dbReference type="Proteomes" id="UP000324595"/>
    </source>
</evidence>
<dbReference type="InterPro" id="IPR005467">
    <property type="entry name" value="His_kinase_dom"/>
</dbReference>
<evidence type="ECO:0000256" key="2">
    <source>
        <dbReference type="ARBA" id="ARBA00004370"/>
    </source>
</evidence>
<keyword evidence="9" id="KW-0175">Coiled coil</keyword>
<evidence type="ECO:0000256" key="8">
    <source>
        <dbReference type="ARBA" id="ARBA00022840"/>
    </source>
</evidence>
<keyword evidence="10" id="KW-0812">Transmembrane</keyword>
<dbReference type="PROSITE" id="PS50109">
    <property type="entry name" value="HIS_KIN"/>
    <property type="match status" value="1"/>
</dbReference>
<keyword evidence="8" id="KW-0067">ATP-binding</keyword>
<organism evidence="13 14">
    <name type="scientific">Fodinibius salinus</name>
    <dbReference type="NCBI Taxonomy" id="860790"/>
    <lineage>
        <taxon>Bacteria</taxon>
        <taxon>Pseudomonadati</taxon>
        <taxon>Balneolota</taxon>
        <taxon>Balneolia</taxon>
        <taxon>Balneolales</taxon>
        <taxon>Balneolaceae</taxon>
        <taxon>Fodinibius</taxon>
    </lineage>
</organism>
<dbReference type="SUPFAM" id="SSF55874">
    <property type="entry name" value="ATPase domain of HSP90 chaperone/DNA topoisomerase II/histidine kinase"/>
    <property type="match status" value="1"/>
</dbReference>
<dbReference type="CDD" id="cd06225">
    <property type="entry name" value="HAMP"/>
    <property type="match status" value="1"/>
</dbReference>
<dbReference type="Pfam" id="PF13426">
    <property type="entry name" value="PAS_9"/>
    <property type="match status" value="1"/>
</dbReference>
<dbReference type="SMART" id="SM00387">
    <property type="entry name" value="HATPase_c"/>
    <property type="match status" value="1"/>
</dbReference>
<dbReference type="GO" id="GO:0016020">
    <property type="term" value="C:membrane"/>
    <property type="evidence" value="ECO:0007669"/>
    <property type="project" value="UniProtKB-SubCell"/>
</dbReference>
<feature type="coiled-coil region" evidence="9">
    <location>
        <begin position="222"/>
        <end position="260"/>
    </location>
</feature>
<keyword evidence="7" id="KW-0418">Kinase</keyword>
<evidence type="ECO:0000256" key="3">
    <source>
        <dbReference type="ARBA" id="ARBA00012438"/>
    </source>
</evidence>
<evidence type="ECO:0000313" key="13">
    <source>
        <dbReference type="EMBL" id="TYP94890.1"/>
    </source>
</evidence>
<keyword evidence="5" id="KW-0808">Transferase</keyword>
<keyword evidence="14" id="KW-1185">Reference proteome</keyword>
<dbReference type="EMBL" id="VNHY01000001">
    <property type="protein sequence ID" value="TYP94890.1"/>
    <property type="molecule type" value="Genomic_DNA"/>
</dbReference>
<evidence type="ECO:0000256" key="10">
    <source>
        <dbReference type="SAM" id="Phobius"/>
    </source>
</evidence>
<dbReference type="GO" id="GO:0007165">
    <property type="term" value="P:signal transduction"/>
    <property type="evidence" value="ECO:0007669"/>
    <property type="project" value="InterPro"/>
</dbReference>
<keyword evidence="10" id="KW-0472">Membrane</keyword>
<dbReference type="SUPFAM" id="SSF158472">
    <property type="entry name" value="HAMP domain-like"/>
    <property type="match status" value="1"/>
</dbReference>
<dbReference type="GO" id="GO:0004673">
    <property type="term" value="F:protein histidine kinase activity"/>
    <property type="evidence" value="ECO:0007669"/>
    <property type="project" value="UniProtKB-EC"/>
</dbReference>
<dbReference type="PROSITE" id="PS50885">
    <property type="entry name" value="HAMP"/>
    <property type="match status" value="1"/>
</dbReference>
<comment type="subcellular location">
    <subcellularLocation>
        <location evidence="2">Membrane</location>
    </subcellularLocation>
</comment>
<dbReference type="InterPro" id="IPR000014">
    <property type="entry name" value="PAS"/>
</dbReference>
<evidence type="ECO:0000256" key="1">
    <source>
        <dbReference type="ARBA" id="ARBA00000085"/>
    </source>
</evidence>
<evidence type="ECO:0000256" key="9">
    <source>
        <dbReference type="SAM" id="Coils"/>
    </source>
</evidence>
<keyword evidence="4" id="KW-0597">Phosphoprotein</keyword>